<feature type="region of interest" description="Disordered" evidence="1">
    <location>
        <begin position="217"/>
        <end position="332"/>
    </location>
</feature>
<sequence length="671" mass="70684">MSVVSTSTTHPASTGSFISLPSTTSATDAAASTIVSSSVFESAGSSSSQATFSSSDAILTSLFITAAPINPDVSSSASTSTSPSASSYKPSAAIITSLSLHTNITSSHITVTSDAITSPFIETTLQTSFSISESIDSSQIEVPSGLTASDTPSGTSPPTSSHTTFVSETTPTTTRVFTSPRSGATSHTASSDSSSINQISRITSTPSATYIQSYTIQETGEGTTPTINSPYTDSTPNTSGQEKHNSVSSNTGASTQSPISGAATDTNSGSSRSIQGTPIQGPYQPSDVITSPPTMNTPSHSQTKHSNVGLTSLPPIPVDSTTSAYQNSSLTALESESSTSVPFVRLRNTMQDGGYTIYTTTFTSLKTLFTITTITASPTPTTVTTSIPYLTETEVITTTFVAHDPADVVTATIVVPASKAGGAFRLSKAQIVGIIAGAVGIFAVLAAILIYLILRKRRRNFAPVPPNKIPCPESDAEMGEDDGHNFRQSIGQVPASTSGNDFVVLPPSGQLRRNTPRVSSSPSTVSYQHPSRTETIDSANDLTTAYTQTSSVDNINHSDEGHSTESSSYLTTQTVATESLASESPDLPVDPLSRRMSQSSRMAYEKEIERLRQEVFSQEDRIRYMDEQMELMHTRSPPPSYRSSRRSAMSTQTSRSSLSLPPPLPSREISH</sequence>
<reference evidence="4" key="1">
    <citation type="journal article" date="2017" name="Nat. Ecol. Evol.">
        <title>Genome expansion and lineage-specific genetic innovations in the forest pathogenic fungi Armillaria.</title>
        <authorList>
            <person name="Sipos G."/>
            <person name="Prasanna A.N."/>
            <person name="Walter M.C."/>
            <person name="O'Connor E."/>
            <person name="Balint B."/>
            <person name="Krizsan K."/>
            <person name="Kiss B."/>
            <person name="Hess J."/>
            <person name="Varga T."/>
            <person name="Slot J."/>
            <person name="Riley R."/>
            <person name="Boka B."/>
            <person name="Rigling D."/>
            <person name="Barry K."/>
            <person name="Lee J."/>
            <person name="Mihaltcheva S."/>
            <person name="LaButti K."/>
            <person name="Lipzen A."/>
            <person name="Waldron R."/>
            <person name="Moloney N.M."/>
            <person name="Sperisen C."/>
            <person name="Kredics L."/>
            <person name="Vagvoelgyi C."/>
            <person name="Patrignani A."/>
            <person name="Fitzpatrick D."/>
            <person name="Nagy I."/>
            <person name="Doyle S."/>
            <person name="Anderson J.B."/>
            <person name="Grigoriev I.V."/>
            <person name="Gueldener U."/>
            <person name="Muensterkoetter M."/>
            <person name="Nagy L.G."/>
        </authorList>
    </citation>
    <scope>NUCLEOTIDE SEQUENCE [LARGE SCALE GENOMIC DNA]</scope>
    <source>
        <strain evidence="4">C18/9</strain>
    </source>
</reference>
<evidence type="ECO:0000313" key="4">
    <source>
        <dbReference type="Proteomes" id="UP000219338"/>
    </source>
</evidence>
<feature type="region of interest" description="Disordered" evidence="1">
    <location>
        <begin position="140"/>
        <end position="198"/>
    </location>
</feature>
<gene>
    <name evidence="3" type="ORF">ARMOST_05787</name>
</gene>
<proteinExistence type="predicted"/>
<accession>A0A284R178</accession>
<feature type="compositionally biased region" description="Low complexity" evidence="1">
    <location>
        <begin position="516"/>
        <end position="526"/>
    </location>
</feature>
<dbReference type="AlphaFoldDB" id="A0A284R178"/>
<feature type="compositionally biased region" description="Low complexity" evidence="1">
    <location>
        <begin position="646"/>
        <end position="659"/>
    </location>
</feature>
<organism evidence="3 4">
    <name type="scientific">Armillaria ostoyae</name>
    <name type="common">Armillaria root rot fungus</name>
    <dbReference type="NCBI Taxonomy" id="47428"/>
    <lineage>
        <taxon>Eukaryota</taxon>
        <taxon>Fungi</taxon>
        <taxon>Dikarya</taxon>
        <taxon>Basidiomycota</taxon>
        <taxon>Agaricomycotina</taxon>
        <taxon>Agaricomycetes</taxon>
        <taxon>Agaricomycetidae</taxon>
        <taxon>Agaricales</taxon>
        <taxon>Marasmiineae</taxon>
        <taxon>Physalacriaceae</taxon>
        <taxon>Armillaria</taxon>
    </lineage>
</organism>
<feature type="compositionally biased region" description="Polar residues" evidence="1">
    <location>
        <begin position="287"/>
        <end position="310"/>
    </location>
</feature>
<feature type="region of interest" description="Disordered" evidence="1">
    <location>
        <begin position="626"/>
        <end position="671"/>
    </location>
</feature>
<keyword evidence="4" id="KW-1185">Reference proteome</keyword>
<name>A0A284R178_ARMOS</name>
<feature type="compositionally biased region" description="Low complexity" evidence="1">
    <location>
        <begin position="147"/>
        <end position="198"/>
    </location>
</feature>
<protein>
    <submittedName>
        <fullName evidence="3">Uncharacterized protein</fullName>
    </submittedName>
</protein>
<evidence type="ECO:0000256" key="2">
    <source>
        <dbReference type="SAM" id="Phobius"/>
    </source>
</evidence>
<feature type="compositionally biased region" description="Polar residues" evidence="1">
    <location>
        <begin position="217"/>
        <end position="278"/>
    </location>
</feature>
<dbReference type="STRING" id="47428.A0A284R178"/>
<evidence type="ECO:0000256" key="1">
    <source>
        <dbReference type="SAM" id="MobiDB-lite"/>
    </source>
</evidence>
<evidence type="ECO:0000313" key="3">
    <source>
        <dbReference type="EMBL" id="SJL02459.1"/>
    </source>
</evidence>
<keyword evidence="2" id="KW-1133">Transmembrane helix</keyword>
<dbReference type="Proteomes" id="UP000219338">
    <property type="component" value="Unassembled WGS sequence"/>
</dbReference>
<feature type="transmembrane region" description="Helical" evidence="2">
    <location>
        <begin position="431"/>
        <end position="454"/>
    </location>
</feature>
<keyword evidence="2" id="KW-0472">Membrane</keyword>
<feature type="compositionally biased region" description="Polar residues" evidence="1">
    <location>
        <begin position="536"/>
        <end position="555"/>
    </location>
</feature>
<feature type="compositionally biased region" description="Polar residues" evidence="1">
    <location>
        <begin position="564"/>
        <end position="582"/>
    </location>
</feature>
<feature type="region of interest" description="Disordered" evidence="1">
    <location>
        <begin position="463"/>
        <end position="598"/>
    </location>
</feature>
<feature type="compositionally biased region" description="Polar residues" evidence="1">
    <location>
        <begin position="486"/>
        <end position="500"/>
    </location>
</feature>
<keyword evidence="2" id="KW-0812">Transmembrane</keyword>
<dbReference type="OMA" id="RNTMQDG"/>
<dbReference type="OrthoDB" id="3059244at2759"/>
<dbReference type="EMBL" id="FUEG01000003">
    <property type="protein sequence ID" value="SJL02459.1"/>
    <property type="molecule type" value="Genomic_DNA"/>
</dbReference>